<dbReference type="EMBL" id="UJHH01000018">
    <property type="protein sequence ID" value="SWF74674.1"/>
    <property type="molecule type" value="Genomic_DNA"/>
</dbReference>
<dbReference type="EMBL" id="CAAGWG010000009">
    <property type="protein sequence ID" value="VGD16022.1"/>
    <property type="molecule type" value="Genomic_DNA"/>
</dbReference>
<evidence type="ECO:0000313" key="11">
    <source>
        <dbReference type="EMBL" id="VEB04658.1"/>
    </source>
</evidence>
<dbReference type="Proteomes" id="UP000255099">
    <property type="component" value="Unassembled WGS sequence"/>
</dbReference>
<dbReference type="Proteomes" id="UP000259364">
    <property type="component" value="Unassembled WGS sequence"/>
</dbReference>
<gene>
    <name evidence="10" type="ORF">BANRA_01278</name>
    <name evidence="5" type="ORF">NCTC11679_05152</name>
    <name evidence="2" type="ORF">NCTC13465_04921</name>
    <name evidence="11" type="ORF">NCTC13635_04609</name>
    <name evidence="4" type="ORF">NCTC8849_00599</name>
    <name evidence="1" type="ORF">NCTC9128_05938</name>
    <name evidence="3" type="ORF">NCTC9637_06025</name>
    <name evidence="12" type="ORF">SAMEA104567804_03124</name>
    <name evidence="9" type="ORF">SAMEA3499874_03442</name>
    <name evidence="6" type="ORF">SAMEA3649591_02928</name>
    <name evidence="7" type="ORF">SAMEA3720909_03779</name>
    <name evidence="8" type="ORF">SAMEA3729652_02765</name>
</gene>
<evidence type="ECO:0000313" key="4">
    <source>
        <dbReference type="EMBL" id="STT52079.1"/>
    </source>
</evidence>
<evidence type="ECO:0000313" key="19">
    <source>
        <dbReference type="Proteomes" id="UP000258798"/>
    </source>
</evidence>
<evidence type="ECO:0000313" key="18">
    <source>
        <dbReference type="Proteomes" id="UP000257587"/>
    </source>
</evidence>
<evidence type="ECO:0000313" key="16">
    <source>
        <dbReference type="Proteomes" id="UP000255099"/>
    </source>
</evidence>
<dbReference type="EMBL" id="UGMG01000001">
    <property type="protein sequence ID" value="STV71386.1"/>
    <property type="molecule type" value="Genomic_DNA"/>
</dbReference>
<dbReference type="Proteomes" id="UP000258798">
    <property type="component" value="Unassembled WGS sequence"/>
</dbReference>
<evidence type="ECO:0000313" key="23">
    <source>
        <dbReference type="Proteomes" id="UP000282433"/>
    </source>
</evidence>
<name>A0A1C3QGK9_KLEPN</name>
<dbReference type="EMBL" id="UKAW01000009">
    <property type="protein sequence ID" value="SXG17302.1"/>
    <property type="molecule type" value="Genomic_DNA"/>
</dbReference>
<dbReference type="Proteomes" id="UP000258905">
    <property type="component" value="Unassembled WGS sequence"/>
</dbReference>
<accession>A0A4V0HHN5</accession>
<dbReference type="Proteomes" id="UP000294876">
    <property type="component" value="Unassembled WGS sequence"/>
</dbReference>
<dbReference type="EMBL" id="UAWN01000014">
    <property type="protein sequence ID" value="SQC39792.1"/>
    <property type="molecule type" value="Genomic_DNA"/>
</dbReference>
<dbReference type="EMBL" id="UWVH01000001">
    <property type="protein sequence ID" value="VCV73797.1"/>
    <property type="molecule type" value="Genomic_DNA"/>
</dbReference>
<dbReference type="EMBL" id="LR134162">
    <property type="protein sequence ID" value="VEB04658.1"/>
    <property type="molecule type" value="Genomic_DNA"/>
</dbReference>
<evidence type="ECO:0000313" key="20">
    <source>
        <dbReference type="Proteomes" id="UP000258905"/>
    </source>
</evidence>
<dbReference type="EMBL" id="UIUC01000010">
    <property type="protein sequence ID" value="SVN64833.1"/>
    <property type="molecule type" value="Genomic_DNA"/>
</dbReference>
<reference evidence="18 19" key="2">
    <citation type="submission" date="2018-08" db="EMBL/GenBank/DDBJ databases">
        <authorList>
            <consortium name="Pathogen Informatics"/>
        </authorList>
    </citation>
    <scope>NUCLEOTIDE SEQUENCE [LARGE SCALE GENOMIC DNA]</scope>
    <source>
        <strain evidence="12 24">5012STDY7312589</strain>
        <strain evidence="9 18">EuSCAPE_AT002</strain>
        <strain evidence="6 20">EuSCAPE_GR003</strain>
        <strain evidence="8 19">EuSCAPE_TR125</strain>
        <strain evidence="7 21">EuSCAPE_UK014</strain>
        <strain evidence="11 23">NCTC13635</strain>
    </source>
</reference>
<accession>A0A1C3QGK9</accession>
<dbReference type="EMBL" id="UAWQ01000019">
    <property type="protein sequence ID" value="SQC48714.1"/>
    <property type="molecule type" value="Genomic_DNA"/>
</dbReference>
<evidence type="ECO:0000313" key="17">
    <source>
        <dbReference type="Proteomes" id="UP000255239"/>
    </source>
</evidence>
<dbReference type="Proteomes" id="UP000282433">
    <property type="component" value="Chromosome"/>
</dbReference>
<evidence type="ECO:0000313" key="2">
    <source>
        <dbReference type="EMBL" id="SQC48714.1"/>
    </source>
</evidence>
<reference evidence="10 22" key="3">
    <citation type="submission" date="2018-10" db="EMBL/GenBank/DDBJ databases">
        <authorList>
            <person name="Noll B N."/>
        </authorList>
    </citation>
    <scope>NUCLEOTIDE SEQUENCE [LARGE SCALE GENOMIC DNA]</scope>
    <source>
        <strain evidence="10">Kpneu006</strain>
    </source>
</reference>
<evidence type="ECO:0000313" key="7">
    <source>
        <dbReference type="EMBL" id="SWF74674.1"/>
    </source>
</evidence>
<dbReference type="Proteomes" id="UP000269921">
    <property type="component" value="Unassembled WGS sequence"/>
</dbReference>
<evidence type="ECO:0000313" key="14">
    <source>
        <dbReference type="Proteomes" id="UP000251721"/>
    </source>
</evidence>
<evidence type="ECO:0000313" key="6">
    <source>
        <dbReference type="EMBL" id="SVN64833.1"/>
    </source>
</evidence>
<dbReference type="EMBL" id="UGLC01000002">
    <property type="protein sequence ID" value="STT52079.1"/>
    <property type="molecule type" value="Genomic_DNA"/>
</dbReference>
<evidence type="ECO:0000313" key="10">
    <source>
        <dbReference type="EMBL" id="VCV73797.1"/>
    </source>
</evidence>
<proteinExistence type="predicted"/>
<dbReference type="Proteomes" id="UP000255239">
    <property type="component" value="Unassembled WGS sequence"/>
</dbReference>
<dbReference type="Proteomes" id="UP000254799">
    <property type="component" value="Unassembled WGS sequence"/>
</dbReference>
<evidence type="ECO:0000313" key="15">
    <source>
        <dbReference type="Proteomes" id="UP000254799"/>
    </source>
</evidence>
<organism evidence="8 19">
    <name type="scientific">Klebsiella pneumoniae</name>
    <dbReference type="NCBI Taxonomy" id="573"/>
    <lineage>
        <taxon>Bacteria</taxon>
        <taxon>Pseudomonadati</taxon>
        <taxon>Pseudomonadota</taxon>
        <taxon>Gammaproteobacteria</taxon>
        <taxon>Enterobacterales</taxon>
        <taxon>Enterobacteriaceae</taxon>
        <taxon>Klebsiella/Raoultella group</taxon>
        <taxon>Klebsiella</taxon>
        <taxon>Klebsiella pneumoniae complex</taxon>
    </lineage>
</organism>
<dbReference type="EMBL" id="UGLB01000003">
    <property type="protein sequence ID" value="STT51012.1"/>
    <property type="molecule type" value="Genomic_DNA"/>
</dbReference>
<protein>
    <submittedName>
        <fullName evidence="8">Uncharacterized protein</fullName>
    </submittedName>
</protein>
<evidence type="ECO:0000313" key="3">
    <source>
        <dbReference type="EMBL" id="STT51012.1"/>
    </source>
</evidence>
<evidence type="ECO:0000313" key="9">
    <source>
        <dbReference type="EMBL" id="SXG17302.1"/>
    </source>
</evidence>
<dbReference type="AlphaFoldDB" id="A0A1C3QGK9"/>
<evidence type="ECO:0000313" key="5">
    <source>
        <dbReference type="EMBL" id="STV71386.1"/>
    </source>
</evidence>
<evidence type="ECO:0000313" key="24">
    <source>
        <dbReference type="Proteomes" id="UP000294876"/>
    </source>
</evidence>
<dbReference type="Proteomes" id="UP000257587">
    <property type="component" value="Unassembled WGS sequence"/>
</dbReference>
<evidence type="ECO:0000313" key="22">
    <source>
        <dbReference type="Proteomes" id="UP000269921"/>
    </source>
</evidence>
<evidence type="ECO:0000313" key="12">
    <source>
        <dbReference type="EMBL" id="VGD16022.1"/>
    </source>
</evidence>
<evidence type="ECO:0000313" key="1">
    <source>
        <dbReference type="EMBL" id="SQC39792.1"/>
    </source>
</evidence>
<dbReference type="Proteomes" id="UP000251088">
    <property type="component" value="Unassembled WGS sequence"/>
</dbReference>
<dbReference type="EMBL" id="UJRG01000007">
    <property type="protein sequence ID" value="SWT15189.1"/>
    <property type="molecule type" value="Genomic_DNA"/>
</dbReference>
<evidence type="ECO:0000313" key="8">
    <source>
        <dbReference type="EMBL" id="SWT15189.1"/>
    </source>
</evidence>
<accession>A0A0J2JBM5</accession>
<dbReference type="Proteomes" id="UP000251721">
    <property type="component" value="Unassembled WGS sequence"/>
</dbReference>
<evidence type="ECO:0000313" key="21">
    <source>
        <dbReference type="Proteomes" id="UP000259364"/>
    </source>
</evidence>
<reference evidence="13 14" key="1">
    <citation type="submission" date="2018-06" db="EMBL/GenBank/DDBJ databases">
        <authorList>
            <consortium name="Pathogen Informatics"/>
            <person name="Doyle S."/>
        </authorList>
    </citation>
    <scope>NUCLEOTIDE SEQUENCE [LARGE SCALE GENOMIC DNA]</scope>
    <source>
        <strain evidence="5 17">NCTC11679</strain>
        <strain evidence="2 14">NCTC13465</strain>
        <strain evidence="4 15">NCTC8849</strain>
        <strain evidence="1 13">NCTC9128</strain>
        <strain evidence="3 16">NCTC9637</strain>
    </source>
</reference>
<sequence>MFSTPTRRLLFLALTTLASAMWLAKDHLPLW</sequence>
<evidence type="ECO:0000313" key="13">
    <source>
        <dbReference type="Proteomes" id="UP000251088"/>
    </source>
</evidence>